<keyword evidence="3" id="KW-1185">Reference proteome</keyword>
<feature type="region of interest" description="Disordered" evidence="1">
    <location>
        <begin position="375"/>
        <end position="405"/>
    </location>
</feature>
<dbReference type="Proteomes" id="UP001150925">
    <property type="component" value="Unassembled WGS sequence"/>
</dbReference>
<dbReference type="OrthoDB" id="5582331at2759"/>
<sequence length="460" mass="48955">MHKSGFPLCDSKVINDSPANPFYVSQPLPNAVALEPADEQPPLSSTATIDPVDQCETTAATVTVAANQPQRHPPASEVFHSAVSHQADYRRSGSESGSISGYTTVSETFVSGTHTVDDNTDTHSDKPVLDVTSGPQPDSNINPDPPASSTTRSHPTRLVFSAPLANIVVPIVPTGRWWPPVTQSPGNPFDVTCSDHDKNIPVGTSEVATSHLPPAVPTSPPMDPTAITSAAYFEFERSDDLTVSQRPDDLDLATDPTQLPSQIEDYKSAVIEPSLPPMSDTFEQEYAITAAREHAQDIFHKPDPLVDTDPTMPCPLSIPSEITAIDSERNTQETTLGDSHKARAIVSGPEMTSTAACAPLPDGTLPSLDCNTSQLTGSTAVPSQRSTEFPSPQAVPPTDTTHAGGGGMWNVNGLAKLLPKRLLCTLSLFDNQPFPTIVEDADNNPFWVSSQTSTVVSNHS</sequence>
<proteinExistence type="predicted"/>
<feature type="compositionally biased region" description="Basic and acidic residues" evidence="1">
    <location>
        <begin position="115"/>
        <end position="128"/>
    </location>
</feature>
<evidence type="ECO:0000313" key="3">
    <source>
        <dbReference type="Proteomes" id="UP001150925"/>
    </source>
</evidence>
<reference evidence="2" key="1">
    <citation type="submission" date="2022-07" db="EMBL/GenBank/DDBJ databases">
        <title>Phylogenomic reconstructions and comparative analyses of Kickxellomycotina fungi.</title>
        <authorList>
            <person name="Reynolds N.K."/>
            <person name="Stajich J.E."/>
            <person name="Barry K."/>
            <person name="Grigoriev I.V."/>
            <person name="Crous P."/>
            <person name="Smith M.E."/>
        </authorList>
    </citation>
    <scope>NUCLEOTIDE SEQUENCE</scope>
    <source>
        <strain evidence="2">RSA 1196</strain>
    </source>
</reference>
<evidence type="ECO:0000256" key="1">
    <source>
        <dbReference type="SAM" id="MobiDB-lite"/>
    </source>
</evidence>
<dbReference type="AlphaFoldDB" id="A0A9W8AW03"/>
<evidence type="ECO:0000313" key="2">
    <source>
        <dbReference type="EMBL" id="KAJ1968850.1"/>
    </source>
</evidence>
<feature type="region of interest" description="Disordered" evidence="1">
    <location>
        <begin position="113"/>
        <end position="154"/>
    </location>
</feature>
<comment type="caution">
    <text evidence="2">The sequence shown here is derived from an EMBL/GenBank/DDBJ whole genome shotgun (WGS) entry which is preliminary data.</text>
</comment>
<gene>
    <name evidence="2" type="ORF">IWQ62_000994</name>
</gene>
<feature type="compositionally biased region" description="Polar residues" evidence="1">
    <location>
        <begin position="375"/>
        <end position="390"/>
    </location>
</feature>
<protein>
    <submittedName>
        <fullName evidence="2">Uncharacterized protein</fullName>
    </submittedName>
</protein>
<dbReference type="EMBL" id="JANBPY010000128">
    <property type="protein sequence ID" value="KAJ1968850.1"/>
    <property type="molecule type" value="Genomic_DNA"/>
</dbReference>
<feature type="compositionally biased region" description="Polar residues" evidence="1">
    <location>
        <begin position="133"/>
        <end position="153"/>
    </location>
</feature>
<organism evidence="2 3">
    <name type="scientific">Dispira parvispora</name>
    <dbReference type="NCBI Taxonomy" id="1520584"/>
    <lineage>
        <taxon>Eukaryota</taxon>
        <taxon>Fungi</taxon>
        <taxon>Fungi incertae sedis</taxon>
        <taxon>Zoopagomycota</taxon>
        <taxon>Kickxellomycotina</taxon>
        <taxon>Dimargaritomycetes</taxon>
        <taxon>Dimargaritales</taxon>
        <taxon>Dimargaritaceae</taxon>
        <taxon>Dispira</taxon>
    </lineage>
</organism>
<name>A0A9W8AW03_9FUNG</name>
<accession>A0A9W8AW03</accession>